<organism evidence="1 2">
    <name type="scientific">Candida boidinii</name>
    <name type="common">Yeast</name>
    <dbReference type="NCBI Taxonomy" id="5477"/>
    <lineage>
        <taxon>Eukaryota</taxon>
        <taxon>Fungi</taxon>
        <taxon>Dikarya</taxon>
        <taxon>Ascomycota</taxon>
        <taxon>Saccharomycotina</taxon>
        <taxon>Pichiomycetes</taxon>
        <taxon>Pichiales</taxon>
        <taxon>Pichiaceae</taxon>
        <taxon>Ogataea</taxon>
        <taxon>Ogataea/Candida clade</taxon>
    </lineage>
</organism>
<keyword evidence="2" id="KW-1185">Reference proteome</keyword>
<dbReference type="EMBL" id="BSXV01003024">
    <property type="protein sequence ID" value="GME97368.1"/>
    <property type="molecule type" value="Genomic_DNA"/>
</dbReference>
<evidence type="ECO:0000313" key="2">
    <source>
        <dbReference type="Proteomes" id="UP001165101"/>
    </source>
</evidence>
<protein>
    <submittedName>
        <fullName evidence="1">Unnamed protein product</fullName>
    </submittedName>
</protein>
<evidence type="ECO:0000313" key="1">
    <source>
        <dbReference type="EMBL" id="GME97368.1"/>
    </source>
</evidence>
<proteinExistence type="predicted"/>
<reference evidence="1" key="1">
    <citation type="submission" date="2023-04" db="EMBL/GenBank/DDBJ databases">
        <title>Candida boidinii NBRC 1967.</title>
        <authorList>
            <person name="Ichikawa N."/>
            <person name="Sato H."/>
            <person name="Tonouchi N."/>
        </authorList>
    </citation>
    <scope>NUCLEOTIDE SEQUENCE</scope>
    <source>
        <strain evidence="1">NBRC 1967</strain>
    </source>
</reference>
<name>A0ACB5TYH2_CANBO</name>
<accession>A0ACB5TYH2</accession>
<sequence length="626" mass="71169">MEKLQNKLDELGIRRTEQENELPFTTIPSISLINQKNYFTDYLKKDDQIMMLRDSKEKLLPKPSKEPSSTNLKQDASANAGDILKKLKNGDYNDLSTGANTPIPGTSTPTPGPNTEGNDDENEEDIKIGSRTIVLHPGSSNIRIGLATDVDPKIVPNVIALKKPNFTKEGDDESETQELNFDPKREIDEDGVIHFFDDSFIKSRKQILSNFKERMRYYKRRILPSSNEQCSNFNKRQVSESIQDHNDPHKIEYLDSKSLYFDKSVQYLVGEEALRLDSYTNWYLRSPFTNGQFNDLDINYKSQQELLNDVEILLNNILTKQLNIDLTKIDQYSIVLIIPNLYNKRYVETMIQFLLNTLNFNNVAIIQEGVSATFGSGISSACVVDIGSATTKISCVEDGSVIQNSPVELSYGGDDITRFFIKNLLHSQFPYKEISLNNVYDLKLSNELKEKFITFEDANIAVQMYNFQVRNPGKLAQKFEFKTFDEVMVSPMGLFYPDIFNETETVNNNIIHDDKGNSILKGDKNSIVRGIKNPPKYVRVNGLFDGEFHDEDDENFNDPVSKSNESEVKNQWITKMDIASALEHLISLDEDSKNSNDDSNTGTGSGRGRHKTKTTRIIVKIAELQI</sequence>
<comment type="caution">
    <text evidence="1">The sequence shown here is derived from an EMBL/GenBank/DDBJ whole genome shotgun (WGS) entry which is preliminary data.</text>
</comment>
<dbReference type="Proteomes" id="UP001165101">
    <property type="component" value="Unassembled WGS sequence"/>
</dbReference>
<gene>
    <name evidence="1" type="ORF">Cboi01_000458500</name>
</gene>